<name>A0A131XQX5_IXORI</name>
<keyword evidence="1" id="KW-0812">Transmembrane</keyword>
<feature type="transmembrane region" description="Helical" evidence="1">
    <location>
        <begin position="13"/>
        <end position="33"/>
    </location>
</feature>
<dbReference type="Pfam" id="PF15055">
    <property type="entry name" value="DMAC1_Dmo2"/>
    <property type="match status" value="1"/>
</dbReference>
<proteinExistence type="evidence at transcript level"/>
<sequence>IENSMAGTDTDCLSCRLIGGGGFVAASLYVLRYSRLARGSLGRTLYYVFSGSLGYLGCARIVGLPPFLEPNNSSSPQRKDP</sequence>
<reference evidence="3" key="1">
    <citation type="submission" date="2016-02" db="EMBL/GenBank/DDBJ databases">
        <title>RNAseq analyses of the midgut from blood- or serum-fed Ixodes ricinus ticks.</title>
        <authorList>
            <person name="Perner J."/>
            <person name="Provaznik J."/>
            <person name="Schrenkova J."/>
            <person name="Urbanova V."/>
            <person name="Ribeiro J.M."/>
            <person name="Kopacek P."/>
        </authorList>
    </citation>
    <scope>NUCLEOTIDE SEQUENCE</scope>
    <source>
        <tissue evidence="3">Gut</tissue>
    </source>
</reference>
<protein>
    <recommendedName>
        <fullName evidence="2">Distal membrane-arm assembly complex protein 1-like domain-containing protein</fullName>
    </recommendedName>
</protein>
<organism evidence="3">
    <name type="scientific">Ixodes ricinus</name>
    <name type="common">Common tick</name>
    <name type="synonym">Acarus ricinus</name>
    <dbReference type="NCBI Taxonomy" id="34613"/>
    <lineage>
        <taxon>Eukaryota</taxon>
        <taxon>Metazoa</taxon>
        <taxon>Ecdysozoa</taxon>
        <taxon>Arthropoda</taxon>
        <taxon>Chelicerata</taxon>
        <taxon>Arachnida</taxon>
        <taxon>Acari</taxon>
        <taxon>Parasitiformes</taxon>
        <taxon>Ixodida</taxon>
        <taxon>Ixodoidea</taxon>
        <taxon>Ixodidae</taxon>
        <taxon>Ixodinae</taxon>
        <taxon>Ixodes</taxon>
    </lineage>
</organism>
<feature type="non-terminal residue" evidence="3">
    <location>
        <position position="1"/>
    </location>
</feature>
<keyword evidence="1" id="KW-0472">Membrane</keyword>
<dbReference type="EMBL" id="GEFM01007198">
    <property type="protein sequence ID" value="JAP68598.1"/>
    <property type="molecule type" value="mRNA"/>
</dbReference>
<dbReference type="AlphaFoldDB" id="A0A131XQX5"/>
<feature type="domain" description="Distal membrane-arm assembly complex protein 1-like" evidence="2">
    <location>
        <begin position="11"/>
        <end position="44"/>
    </location>
</feature>
<evidence type="ECO:0000256" key="1">
    <source>
        <dbReference type="SAM" id="Phobius"/>
    </source>
</evidence>
<evidence type="ECO:0000259" key="2">
    <source>
        <dbReference type="Pfam" id="PF15055"/>
    </source>
</evidence>
<evidence type="ECO:0000313" key="3">
    <source>
        <dbReference type="EMBL" id="JAP68598.1"/>
    </source>
</evidence>
<dbReference type="InterPro" id="IPR028036">
    <property type="entry name" value="DMAC1-like_dom"/>
</dbReference>
<keyword evidence="1" id="KW-1133">Transmembrane helix</keyword>
<feature type="transmembrane region" description="Helical" evidence="1">
    <location>
        <begin position="45"/>
        <end position="68"/>
    </location>
</feature>
<accession>A0A131XQX5</accession>